<dbReference type="AlphaFoldDB" id="A0A9N9HTW2"/>
<comment type="caution">
    <text evidence="2">The sequence shown here is derived from an EMBL/GenBank/DDBJ whole genome shotgun (WGS) entry which is preliminary data.</text>
</comment>
<dbReference type="Proteomes" id="UP000789342">
    <property type="component" value="Unassembled WGS sequence"/>
</dbReference>
<keyword evidence="3" id="KW-1185">Reference proteome</keyword>
<dbReference type="EMBL" id="CAJVPV010018003">
    <property type="protein sequence ID" value="CAG8705051.1"/>
    <property type="molecule type" value="Genomic_DNA"/>
</dbReference>
<gene>
    <name evidence="2" type="ORF">AMORRO_LOCUS12349</name>
</gene>
<evidence type="ECO:0000313" key="2">
    <source>
        <dbReference type="EMBL" id="CAG8705051.1"/>
    </source>
</evidence>
<reference evidence="2" key="1">
    <citation type="submission" date="2021-06" db="EMBL/GenBank/DDBJ databases">
        <authorList>
            <person name="Kallberg Y."/>
            <person name="Tangrot J."/>
            <person name="Rosling A."/>
        </authorList>
    </citation>
    <scope>NUCLEOTIDE SEQUENCE</scope>
    <source>
        <strain evidence="2">CL551</strain>
    </source>
</reference>
<organism evidence="2 3">
    <name type="scientific">Acaulospora morrowiae</name>
    <dbReference type="NCBI Taxonomy" id="94023"/>
    <lineage>
        <taxon>Eukaryota</taxon>
        <taxon>Fungi</taxon>
        <taxon>Fungi incertae sedis</taxon>
        <taxon>Mucoromycota</taxon>
        <taxon>Glomeromycotina</taxon>
        <taxon>Glomeromycetes</taxon>
        <taxon>Diversisporales</taxon>
        <taxon>Acaulosporaceae</taxon>
        <taxon>Acaulospora</taxon>
    </lineage>
</organism>
<feature type="compositionally biased region" description="Basic and acidic residues" evidence="1">
    <location>
        <begin position="10"/>
        <end position="20"/>
    </location>
</feature>
<sequence>MYRDFMVSNKVEEKKAKGQPDVEFTDEQNNSSDVLFETENLLESSRENNKDSELLEVEVSTSSSDIKKALPEFELNNMSLDNIVNTVQSLSEEPNKLSEDEEANLHVYLTDKGGEQELKRCFDELKIELKSEFKSEFKKIRFAVDPWYSAIGTHTKTEKGKFVKERGVEILFPL</sequence>
<evidence type="ECO:0000256" key="1">
    <source>
        <dbReference type="SAM" id="MobiDB-lite"/>
    </source>
</evidence>
<feature type="non-terminal residue" evidence="2">
    <location>
        <position position="174"/>
    </location>
</feature>
<name>A0A9N9HTW2_9GLOM</name>
<proteinExistence type="predicted"/>
<protein>
    <submittedName>
        <fullName evidence="2">9414_t:CDS:1</fullName>
    </submittedName>
</protein>
<accession>A0A9N9HTW2</accession>
<evidence type="ECO:0000313" key="3">
    <source>
        <dbReference type="Proteomes" id="UP000789342"/>
    </source>
</evidence>
<feature type="region of interest" description="Disordered" evidence="1">
    <location>
        <begin position="1"/>
        <end position="34"/>
    </location>
</feature>